<feature type="domain" description="AAA" evidence="20">
    <location>
        <begin position="585"/>
        <end position="741"/>
    </location>
</feature>
<name>A0ABS3Q254_9GAMM</name>
<evidence type="ECO:0000256" key="17">
    <source>
        <dbReference type="SAM" id="MobiDB-lite"/>
    </source>
</evidence>
<gene>
    <name evidence="22" type="ORF">J3998_02100</name>
</gene>
<evidence type="ECO:0000256" key="7">
    <source>
        <dbReference type="ARBA" id="ARBA00022679"/>
    </source>
</evidence>
<keyword evidence="23" id="KW-1185">Reference proteome</keyword>
<keyword evidence="6" id="KW-0997">Cell inner membrane</keyword>
<keyword evidence="11" id="KW-0067">ATP-binding</keyword>
<keyword evidence="14" id="KW-0829">Tyrosine-protein kinase</keyword>
<dbReference type="InterPro" id="IPR025669">
    <property type="entry name" value="AAA_dom"/>
</dbReference>
<keyword evidence="8 18" id="KW-0812">Transmembrane</keyword>
<evidence type="ECO:0000256" key="8">
    <source>
        <dbReference type="ARBA" id="ARBA00022692"/>
    </source>
</evidence>
<dbReference type="Proteomes" id="UP000664835">
    <property type="component" value="Unassembled WGS sequence"/>
</dbReference>
<evidence type="ECO:0000256" key="10">
    <source>
        <dbReference type="ARBA" id="ARBA00022777"/>
    </source>
</evidence>
<evidence type="ECO:0000259" key="20">
    <source>
        <dbReference type="Pfam" id="PF13614"/>
    </source>
</evidence>
<dbReference type="InterPro" id="IPR005702">
    <property type="entry name" value="Wzc-like_C"/>
</dbReference>
<protein>
    <recommendedName>
        <fullName evidence="4">non-specific protein-tyrosine kinase</fullName>
        <ecNumber evidence="4">2.7.10.2</ecNumber>
    </recommendedName>
</protein>
<feature type="compositionally biased region" description="Polar residues" evidence="17">
    <location>
        <begin position="1"/>
        <end position="12"/>
    </location>
</feature>
<evidence type="ECO:0000256" key="1">
    <source>
        <dbReference type="ARBA" id="ARBA00004429"/>
    </source>
</evidence>
<dbReference type="CDD" id="cd05387">
    <property type="entry name" value="BY-kinase"/>
    <property type="match status" value="1"/>
</dbReference>
<sequence>MSYQSNHGRQSVSNANSESFQNNFSSSEQANNDVIDLLPIFKYLWARRWSIVSFTGLAVVLAVLIVSQMEPVYKATTSLQISSKEAQVVSVEELYGIDNSDEYLNTQFELIKSRTVAERVVQELNLVNHREFDPAQKPEPLFNWRSFVLNWLVSDEVMNNSSLMESEDVSLSNGFGLWKDQILIDIAGAPEALTESEVFERVVSAFMKRVSVTPVKKSQLVNISVEMADPHTAALAANKIAESYINTKLEASIAASTEATGWMNQRLAELKVKLSKAEEALQAFKKEKGLIDLDGIVTVSANELSELNRKLVTAKAERAEAESQYIQVRDTKPQGWEALASIPAVLSHPVIQTFIAEEAKAQAKVAELSERYGSRHPSMKAAQKELESAQAGLKLKVEQIVAGIEKKYQIARANEKALAGAVWSNKSQIKKVASNEFELTQLKREVESNQALYNTFLTRIKETNATSDMQLDVTATIVDKALKPLEPIKPKKKLIVVLAAILAMLLIVTLFIVLKALNNTFKTSREVESKLNLSVLGVLPLVKVKKAFSEDLVELYHKNEDRSYIESVNTLRTSVMLTSLKHDYKKIMVTSSIPGEGKTTTSTNLAFAISNMEKTLLIEADMRRPNLAKKLRIGVGVAGLANVLSGVSELEEAIYTVDNLDVLPAGNVPPNPLELLMNNRFTELLASLEQKYERIIIDTPPVNAVSDALVLAGTVDKVVYVIKGDATPVDTVVKGVGQLLQNNAPLKGVVLNQVNIKKAQKEGYYHEGYYDYYGYNK</sequence>
<dbReference type="SUPFAM" id="SSF52540">
    <property type="entry name" value="P-loop containing nucleoside triphosphate hydrolases"/>
    <property type="match status" value="1"/>
</dbReference>
<dbReference type="EC" id="2.7.10.2" evidence="4"/>
<evidence type="ECO:0000256" key="11">
    <source>
        <dbReference type="ARBA" id="ARBA00022840"/>
    </source>
</evidence>
<comment type="similarity">
    <text evidence="3">Belongs to the etk/wzc family.</text>
</comment>
<keyword evidence="12 18" id="KW-1133">Transmembrane helix</keyword>
<comment type="caution">
    <text evidence="22">The sequence shown here is derived from an EMBL/GenBank/DDBJ whole genome shotgun (WGS) entry which is preliminary data.</text>
</comment>
<dbReference type="PANTHER" id="PTHR32309:SF13">
    <property type="entry name" value="FERRIC ENTEROBACTIN TRANSPORT PROTEIN FEPE"/>
    <property type="match status" value="1"/>
</dbReference>
<evidence type="ECO:0000313" key="23">
    <source>
        <dbReference type="Proteomes" id="UP000664835"/>
    </source>
</evidence>
<feature type="compositionally biased region" description="Low complexity" evidence="17">
    <location>
        <begin position="13"/>
        <end position="24"/>
    </location>
</feature>
<evidence type="ECO:0000256" key="15">
    <source>
        <dbReference type="ARBA" id="ARBA00051245"/>
    </source>
</evidence>
<evidence type="ECO:0000256" key="2">
    <source>
        <dbReference type="ARBA" id="ARBA00007316"/>
    </source>
</evidence>
<dbReference type="Pfam" id="PF02706">
    <property type="entry name" value="Wzz"/>
    <property type="match status" value="1"/>
</dbReference>
<comment type="catalytic activity">
    <reaction evidence="15">
        <text>L-tyrosyl-[protein] + ATP = O-phospho-L-tyrosyl-[protein] + ADP + H(+)</text>
        <dbReference type="Rhea" id="RHEA:10596"/>
        <dbReference type="Rhea" id="RHEA-COMP:10136"/>
        <dbReference type="Rhea" id="RHEA-COMP:20101"/>
        <dbReference type="ChEBI" id="CHEBI:15378"/>
        <dbReference type="ChEBI" id="CHEBI:30616"/>
        <dbReference type="ChEBI" id="CHEBI:46858"/>
        <dbReference type="ChEBI" id="CHEBI:61978"/>
        <dbReference type="ChEBI" id="CHEBI:456216"/>
        <dbReference type="EC" id="2.7.10.2"/>
    </reaction>
</comment>
<dbReference type="InterPro" id="IPR050445">
    <property type="entry name" value="Bact_polysacc_biosynth/exp"/>
</dbReference>
<evidence type="ECO:0000256" key="9">
    <source>
        <dbReference type="ARBA" id="ARBA00022741"/>
    </source>
</evidence>
<evidence type="ECO:0000256" key="18">
    <source>
        <dbReference type="SAM" id="Phobius"/>
    </source>
</evidence>
<feature type="domain" description="Tyrosine-protein kinase G-rich" evidence="21">
    <location>
        <begin position="439"/>
        <end position="513"/>
    </location>
</feature>
<feature type="domain" description="Polysaccharide chain length determinant N-terminal" evidence="19">
    <location>
        <begin position="35"/>
        <end position="124"/>
    </location>
</feature>
<dbReference type="RefSeq" id="WP_208147186.1">
    <property type="nucleotide sequence ID" value="NZ_JAGETV010000002.1"/>
</dbReference>
<comment type="subcellular location">
    <subcellularLocation>
        <location evidence="1">Cell inner membrane</location>
        <topology evidence="1">Multi-pass membrane protein</topology>
    </subcellularLocation>
</comment>
<dbReference type="InterPro" id="IPR003856">
    <property type="entry name" value="LPS_length_determ_N"/>
</dbReference>
<evidence type="ECO:0000256" key="6">
    <source>
        <dbReference type="ARBA" id="ARBA00022519"/>
    </source>
</evidence>
<dbReference type="PANTHER" id="PTHR32309">
    <property type="entry name" value="TYROSINE-PROTEIN KINASE"/>
    <property type="match status" value="1"/>
</dbReference>
<keyword evidence="16" id="KW-0175">Coiled coil</keyword>
<comment type="similarity">
    <text evidence="2">Belongs to the CpsD/CapB family.</text>
</comment>
<dbReference type="Gene3D" id="3.40.50.300">
    <property type="entry name" value="P-loop containing nucleotide triphosphate hydrolases"/>
    <property type="match status" value="1"/>
</dbReference>
<evidence type="ECO:0000313" key="22">
    <source>
        <dbReference type="EMBL" id="MBO1926356.1"/>
    </source>
</evidence>
<proteinExistence type="inferred from homology"/>
<feature type="region of interest" description="Disordered" evidence="17">
    <location>
        <begin position="1"/>
        <end position="24"/>
    </location>
</feature>
<evidence type="ECO:0000256" key="16">
    <source>
        <dbReference type="SAM" id="Coils"/>
    </source>
</evidence>
<evidence type="ECO:0000259" key="21">
    <source>
        <dbReference type="Pfam" id="PF13807"/>
    </source>
</evidence>
<keyword evidence="9" id="KW-0547">Nucleotide-binding</keyword>
<keyword evidence="5" id="KW-1003">Cell membrane</keyword>
<evidence type="ECO:0000256" key="4">
    <source>
        <dbReference type="ARBA" id="ARBA00011903"/>
    </source>
</evidence>
<keyword evidence="10" id="KW-0418">Kinase</keyword>
<keyword evidence="7" id="KW-0808">Transferase</keyword>
<evidence type="ECO:0000259" key="19">
    <source>
        <dbReference type="Pfam" id="PF02706"/>
    </source>
</evidence>
<feature type="coiled-coil region" evidence="16">
    <location>
        <begin position="267"/>
        <end position="399"/>
    </location>
</feature>
<dbReference type="InterPro" id="IPR032807">
    <property type="entry name" value="GNVR"/>
</dbReference>
<dbReference type="Pfam" id="PF13807">
    <property type="entry name" value="GNVR"/>
    <property type="match status" value="1"/>
</dbReference>
<evidence type="ECO:0000256" key="5">
    <source>
        <dbReference type="ARBA" id="ARBA00022475"/>
    </source>
</evidence>
<feature type="transmembrane region" description="Helical" evidence="18">
    <location>
        <begin position="494"/>
        <end position="514"/>
    </location>
</feature>
<dbReference type="NCBIfam" id="TIGR01007">
    <property type="entry name" value="eps_fam"/>
    <property type="match status" value="1"/>
</dbReference>
<accession>A0ABS3Q254</accession>
<dbReference type="InterPro" id="IPR027417">
    <property type="entry name" value="P-loop_NTPase"/>
</dbReference>
<feature type="transmembrane region" description="Helical" evidence="18">
    <location>
        <begin position="49"/>
        <end position="66"/>
    </location>
</feature>
<keyword evidence="13 18" id="KW-0472">Membrane</keyword>
<organism evidence="22 23">
    <name type="scientific">Thiomicrorhabdus marina</name>
    <dbReference type="NCBI Taxonomy" id="2818442"/>
    <lineage>
        <taxon>Bacteria</taxon>
        <taxon>Pseudomonadati</taxon>
        <taxon>Pseudomonadota</taxon>
        <taxon>Gammaproteobacteria</taxon>
        <taxon>Thiotrichales</taxon>
        <taxon>Piscirickettsiaceae</taxon>
        <taxon>Thiomicrorhabdus</taxon>
    </lineage>
</organism>
<evidence type="ECO:0000256" key="13">
    <source>
        <dbReference type="ARBA" id="ARBA00023136"/>
    </source>
</evidence>
<evidence type="ECO:0000256" key="3">
    <source>
        <dbReference type="ARBA" id="ARBA00008883"/>
    </source>
</evidence>
<dbReference type="EMBL" id="JAGETV010000002">
    <property type="protein sequence ID" value="MBO1926356.1"/>
    <property type="molecule type" value="Genomic_DNA"/>
</dbReference>
<evidence type="ECO:0000256" key="14">
    <source>
        <dbReference type="ARBA" id="ARBA00023137"/>
    </source>
</evidence>
<reference evidence="22 23" key="1">
    <citation type="submission" date="2021-03" db="EMBL/GenBank/DDBJ databases">
        <title>Thiomicrorhabdus sp.nov.,novel sulfur-oxidizing bacteria isolated from coastal sediment.</title>
        <authorList>
            <person name="Liu X."/>
        </authorList>
    </citation>
    <scope>NUCLEOTIDE SEQUENCE [LARGE SCALE GENOMIC DNA]</scope>
    <source>
        <strain evidence="22 23">6S2-11</strain>
    </source>
</reference>
<evidence type="ECO:0000256" key="12">
    <source>
        <dbReference type="ARBA" id="ARBA00022989"/>
    </source>
</evidence>
<dbReference type="Pfam" id="PF13614">
    <property type="entry name" value="AAA_31"/>
    <property type="match status" value="1"/>
</dbReference>